<dbReference type="Proteomes" id="UP000887565">
    <property type="component" value="Unplaced"/>
</dbReference>
<accession>A0A915JZT3</accession>
<organism evidence="1 2">
    <name type="scientific">Romanomermis culicivorax</name>
    <name type="common">Nematode worm</name>
    <dbReference type="NCBI Taxonomy" id="13658"/>
    <lineage>
        <taxon>Eukaryota</taxon>
        <taxon>Metazoa</taxon>
        <taxon>Ecdysozoa</taxon>
        <taxon>Nematoda</taxon>
        <taxon>Enoplea</taxon>
        <taxon>Dorylaimia</taxon>
        <taxon>Mermithida</taxon>
        <taxon>Mermithoidea</taxon>
        <taxon>Mermithidae</taxon>
        <taxon>Romanomermis</taxon>
    </lineage>
</organism>
<keyword evidence="1" id="KW-1185">Reference proteome</keyword>
<reference evidence="2" key="1">
    <citation type="submission" date="2022-11" db="UniProtKB">
        <authorList>
            <consortium name="WormBaseParasite"/>
        </authorList>
    </citation>
    <scope>IDENTIFICATION</scope>
</reference>
<name>A0A915JZT3_ROMCU</name>
<evidence type="ECO:0000313" key="2">
    <source>
        <dbReference type="WBParaSite" id="nRc.2.0.1.t31564-RA"/>
    </source>
</evidence>
<proteinExistence type="predicted"/>
<evidence type="ECO:0000313" key="1">
    <source>
        <dbReference type="Proteomes" id="UP000887565"/>
    </source>
</evidence>
<protein>
    <submittedName>
        <fullName evidence="2">Uncharacterized protein</fullName>
    </submittedName>
</protein>
<dbReference type="AlphaFoldDB" id="A0A915JZT3"/>
<sequence length="91" mass="10654">MVPSMLAGFTSPMQCTSPMHERHFVNKCPAVHGKTKALIMRIRSTQRNDSRYEGKMFVSSDSQVRDSQMFPTYNDERLKHAELYKNYTEDY</sequence>
<dbReference type="WBParaSite" id="nRc.2.0.1.t31564-RA">
    <property type="protein sequence ID" value="nRc.2.0.1.t31564-RA"/>
    <property type="gene ID" value="nRc.2.0.1.g31564"/>
</dbReference>